<dbReference type="InterPro" id="IPR023214">
    <property type="entry name" value="HAD_sf"/>
</dbReference>
<evidence type="ECO:0000256" key="5">
    <source>
        <dbReference type="ARBA" id="ARBA00022605"/>
    </source>
</evidence>
<reference evidence="11" key="1">
    <citation type="submission" date="2021-05" db="EMBL/GenBank/DDBJ databases">
        <authorList>
            <person name="Alioto T."/>
            <person name="Alioto T."/>
            <person name="Gomez Garrido J."/>
        </authorList>
    </citation>
    <scope>NUCLEOTIDE SEQUENCE</scope>
</reference>
<dbReference type="EMBL" id="HBUF01398272">
    <property type="protein sequence ID" value="CAG6736157.1"/>
    <property type="molecule type" value="Transcribed_RNA"/>
</dbReference>
<accession>A0A8D8TFB5</accession>
<feature type="chain" id="PRO_5036262098" description="Phosphoserine phosphatase" evidence="10">
    <location>
        <begin position="30"/>
        <end position="269"/>
    </location>
</feature>
<dbReference type="GO" id="GO:0006564">
    <property type="term" value="P:L-serine biosynthetic process"/>
    <property type="evidence" value="ECO:0007669"/>
    <property type="project" value="UniProtKB-KW"/>
</dbReference>
<dbReference type="InterPro" id="IPR036412">
    <property type="entry name" value="HAD-like_sf"/>
</dbReference>
<sequence>MVLTSGQSRWSLVRLVLVVSSLSVANVEGFGEIRALKLKFLTLLGYKMNPEAILRSADAVCFDVDSTLFTTEGVDELTEFMNKTKETKHQPLAALCGVSNVRKAMEDRMNLLKPSIEDMKQFNKERSPKISPGAVDLIHCLQKNNVPVYLISGGFRSYILPKIKELNITPENLFANKLMFYFDGSYAGIDHREPTSDNSGKATIIEDLKSKFNYRTVVMIGDGVRDIEPCPPADICIGYGGNIVRPVVKSKADWYVMDFKEIADSYGKC</sequence>
<keyword evidence="6" id="KW-0479">Metal-binding</keyword>
<dbReference type="PANTHER" id="PTHR43344">
    <property type="entry name" value="PHOSPHOSERINE PHOSPHATASE"/>
    <property type="match status" value="1"/>
</dbReference>
<dbReference type="GO" id="GO:0036424">
    <property type="term" value="F:L-phosphoserine phosphatase activity"/>
    <property type="evidence" value="ECO:0007669"/>
    <property type="project" value="TreeGrafter"/>
</dbReference>
<comment type="pathway">
    <text evidence="2">Amino-acid biosynthesis; L-serine biosynthesis; L-serine from 3-phospho-D-glycerate: step 3/3.</text>
</comment>
<keyword evidence="8" id="KW-0460">Magnesium</keyword>
<evidence type="ECO:0000256" key="2">
    <source>
        <dbReference type="ARBA" id="ARBA00005135"/>
    </source>
</evidence>
<dbReference type="GO" id="GO:0005737">
    <property type="term" value="C:cytoplasm"/>
    <property type="evidence" value="ECO:0007669"/>
    <property type="project" value="TreeGrafter"/>
</dbReference>
<evidence type="ECO:0000256" key="6">
    <source>
        <dbReference type="ARBA" id="ARBA00022723"/>
    </source>
</evidence>
<dbReference type="EMBL" id="HBUF01262059">
    <property type="protein sequence ID" value="CAG6683172.1"/>
    <property type="molecule type" value="Transcribed_RNA"/>
</dbReference>
<dbReference type="EMBL" id="HBUF01262058">
    <property type="protein sequence ID" value="CAG6683171.1"/>
    <property type="molecule type" value="Transcribed_RNA"/>
</dbReference>
<evidence type="ECO:0000313" key="11">
    <source>
        <dbReference type="EMBL" id="CAG6683172.1"/>
    </source>
</evidence>
<keyword evidence="7" id="KW-0378">Hydrolase</keyword>
<keyword evidence="10" id="KW-0732">Signal</keyword>
<organism evidence="11">
    <name type="scientific">Cacopsylla melanoneura</name>
    <dbReference type="NCBI Taxonomy" id="428564"/>
    <lineage>
        <taxon>Eukaryota</taxon>
        <taxon>Metazoa</taxon>
        <taxon>Ecdysozoa</taxon>
        <taxon>Arthropoda</taxon>
        <taxon>Hexapoda</taxon>
        <taxon>Insecta</taxon>
        <taxon>Pterygota</taxon>
        <taxon>Neoptera</taxon>
        <taxon>Paraneoptera</taxon>
        <taxon>Hemiptera</taxon>
        <taxon>Sternorrhyncha</taxon>
        <taxon>Psylloidea</taxon>
        <taxon>Psyllidae</taxon>
        <taxon>Psyllinae</taxon>
        <taxon>Cacopsylla</taxon>
    </lineage>
</organism>
<dbReference type="Pfam" id="PF00702">
    <property type="entry name" value="Hydrolase"/>
    <property type="match status" value="1"/>
</dbReference>
<evidence type="ECO:0000256" key="8">
    <source>
        <dbReference type="ARBA" id="ARBA00022842"/>
    </source>
</evidence>
<dbReference type="EMBL" id="HBUF01051990">
    <property type="protein sequence ID" value="CAG6622188.1"/>
    <property type="molecule type" value="Transcribed_RNA"/>
</dbReference>
<evidence type="ECO:0000256" key="3">
    <source>
        <dbReference type="ARBA" id="ARBA00012640"/>
    </source>
</evidence>
<dbReference type="EMBL" id="HBUF01051991">
    <property type="protein sequence ID" value="CAG6622189.1"/>
    <property type="molecule type" value="Transcribed_RNA"/>
</dbReference>
<dbReference type="AlphaFoldDB" id="A0A8D8TFB5"/>
<protein>
    <recommendedName>
        <fullName evidence="4">Phosphoserine phosphatase</fullName>
        <ecNumber evidence="3">3.1.3.3</ecNumber>
    </recommendedName>
</protein>
<dbReference type="Gene3D" id="1.10.150.210">
    <property type="entry name" value="Phosphoserine phosphatase, domain 2"/>
    <property type="match status" value="1"/>
</dbReference>
<feature type="signal peptide" evidence="10">
    <location>
        <begin position="1"/>
        <end position="29"/>
    </location>
</feature>
<keyword evidence="9" id="KW-0718">Serine biosynthesis</keyword>
<comment type="cofactor">
    <cofactor evidence="1">
        <name>Mg(2+)</name>
        <dbReference type="ChEBI" id="CHEBI:18420"/>
    </cofactor>
</comment>
<dbReference type="PANTHER" id="PTHR43344:SF2">
    <property type="entry name" value="PHOSPHOSERINE PHOSPHATASE"/>
    <property type="match status" value="1"/>
</dbReference>
<evidence type="ECO:0000256" key="9">
    <source>
        <dbReference type="ARBA" id="ARBA00023299"/>
    </source>
</evidence>
<evidence type="ECO:0000256" key="4">
    <source>
        <dbReference type="ARBA" id="ARBA00015196"/>
    </source>
</evidence>
<dbReference type="EMBL" id="HBUF01398273">
    <property type="protein sequence ID" value="CAG6736158.1"/>
    <property type="molecule type" value="Transcribed_RNA"/>
</dbReference>
<dbReference type="Gene3D" id="3.40.50.1000">
    <property type="entry name" value="HAD superfamily/HAD-like"/>
    <property type="match status" value="1"/>
</dbReference>
<dbReference type="SUPFAM" id="SSF56784">
    <property type="entry name" value="HAD-like"/>
    <property type="match status" value="1"/>
</dbReference>
<evidence type="ECO:0000256" key="1">
    <source>
        <dbReference type="ARBA" id="ARBA00001946"/>
    </source>
</evidence>
<dbReference type="NCBIfam" id="TIGR01488">
    <property type="entry name" value="HAD-SF-IB"/>
    <property type="match status" value="1"/>
</dbReference>
<evidence type="ECO:0000256" key="10">
    <source>
        <dbReference type="SAM" id="SignalP"/>
    </source>
</evidence>
<evidence type="ECO:0000256" key="7">
    <source>
        <dbReference type="ARBA" id="ARBA00022801"/>
    </source>
</evidence>
<dbReference type="GO" id="GO:0000287">
    <property type="term" value="F:magnesium ion binding"/>
    <property type="evidence" value="ECO:0007669"/>
    <property type="project" value="TreeGrafter"/>
</dbReference>
<dbReference type="EC" id="3.1.3.3" evidence="3"/>
<proteinExistence type="predicted"/>
<name>A0A8D8TFB5_9HEMI</name>
<keyword evidence="5" id="KW-0028">Amino-acid biosynthesis</keyword>
<dbReference type="InterPro" id="IPR050582">
    <property type="entry name" value="HAD-like_SerB"/>
</dbReference>